<protein>
    <submittedName>
        <fullName evidence="5">Nitroreductase</fullName>
    </submittedName>
</protein>
<keyword evidence="1" id="KW-0285">Flavoprotein</keyword>
<sequence length="231" mass="25577">MNRSDTADDADVLRDLLHRRFSCRAFRPQSVPRPVIERILALAQRTASWCNTQPWRVHVTSGPGTERLRERLYRHAASGAEPVSDLPWPREFRGVHLDRRRRSGFGLYEAVGIARGDMAARARQGLENFRLFGAPHVAVITSDEALGVYGAIDCGGYVANFLLAAEACGVSACPQAALAHHCDVLREELGVSAERVIVCGISFGYADPEHPANRFRTERAALDEAIDWVDE</sequence>
<dbReference type="InterPro" id="IPR029479">
    <property type="entry name" value="Nitroreductase"/>
</dbReference>
<dbReference type="Pfam" id="PF00881">
    <property type="entry name" value="Nitroreductase"/>
    <property type="match status" value="1"/>
</dbReference>
<feature type="domain" description="Nitroreductase" evidence="4">
    <location>
        <begin position="19"/>
        <end position="205"/>
    </location>
</feature>
<evidence type="ECO:0000259" key="4">
    <source>
        <dbReference type="Pfam" id="PF00881"/>
    </source>
</evidence>
<accession>A0ABX2TFB2</accession>
<dbReference type="InterPro" id="IPR000415">
    <property type="entry name" value="Nitroreductase-like"/>
</dbReference>
<dbReference type="EMBL" id="JABFDB010000023">
    <property type="protein sequence ID" value="NYZ23021.1"/>
    <property type="molecule type" value="Genomic_DNA"/>
</dbReference>
<dbReference type="PANTHER" id="PTHR23026:SF90">
    <property type="entry name" value="IODOTYROSINE DEIODINASE 1"/>
    <property type="match status" value="1"/>
</dbReference>
<comment type="caution">
    <text evidence="5">The sequence shown here is derived from an EMBL/GenBank/DDBJ whole genome shotgun (WGS) entry which is preliminary data.</text>
</comment>
<evidence type="ECO:0000313" key="6">
    <source>
        <dbReference type="Proteomes" id="UP000584642"/>
    </source>
</evidence>
<reference evidence="5 6" key="1">
    <citation type="submission" date="2020-05" db="EMBL/GenBank/DDBJ databases">
        <title>Azospirillum oleiclasticum sp. nov, a nitrogen-fixing and heavy crude oil-emulsifying bacterium isolated from the crude oil of Yumen Oilfield.</title>
        <authorList>
            <person name="Wu D."/>
            <person name="Cai M."/>
            <person name="Zhang X."/>
        </authorList>
    </citation>
    <scope>NUCLEOTIDE SEQUENCE [LARGE SCALE GENOMIC DNA]</scope>
    <source>
        <strain evidence="5 6">ROY-1-1-2</strain>
    </source>
</reference>
<keyword evidence="6" id="KW-1185">Reference proteome</keyword>
<evidence type="ECO:0000313" key="5">
    <source>
        <dbReference type="EMBL" id="NYZ23021.1"/>
    </source>
</evidence>
<evidence type="ECO:0000256" key="3">
    <source>
        <dbReference type="ARBA" id="ARBA00023002"/>
    </source>
</evidence>
<keyword evidence="2" id="KW-0288">FMN</keyword>
<dbReference type="PANTHER" id="PTHR23026">
    <property type="entry name" value="NADPH NITROREDUCTASE"/>
    <property type="match status" value="1"/>
</dbReference>
<dbReference type="Proteomes" id="UP000584642">
    <property type="component" value="Unassembled WGS sequence"/>
</dbReference>
<name>A0ABX2TFB2_9PROT</name>
<dbReference type="Gene3D" id="3.40.109.10">
    <property type="entry name" value="NADH Oxidase"/>
    <property type="match status" value="1"/>
</dbReference>
<evidence type="ECO:0000256" key="1">
    <source>
        <dbReference type="ARBA" id="ARBA00022630"/>
    </source>
</evidence>
<gene>
    <name evidence="5" type="ORF">HND93_25215</name>
</gene>
<keyword evidence="3" id="KW-0560">Oxidoreductase</keyword>
<dbReference type="RefSeq" id="WP_180284795.1">
    <property type="nucleotide sequence ID" value="NZ_JABFDB010000023.1"/>
</dbReference>
<dbReference type="SUPFAM" id="SSF55469">
    <property type="entry name" value="FMN-dependent nitroreductase-like"/>
    <property type="match status" value="1"/>
</dbReference>
<dbReference type="CDD" id="cd02136">
    <property type="entry name" value="PnbA_NfnB-like"/>
    <property type="match status" value="1"/>
</dbReference>
<proteinExistence type="predicted"/>
<dbReference type="InterPro" id="IPR050627">
    <property type="entry name" value="Nitroreductase/BluB"/>
</dbReference>
<organism evidence="5 6">
    <name type="scientific">Azospirillum oleiclasticum</name>
    <dbReference type="NCBI Taxonomy" id="2735135"/>
    <lineage>
        <taxon>Bacteria</taxon>
        <taxon>Pseudomonadati</taxon>
        <taxon>Pseudomonadota</taxon>
        <taxon>Alphaproteobacteria</taxon>
        <taxon>Rhodospirillales</taxon>
        <taxon>Azospirillaceae</taxon>
        <taxon>Azospirillum</taxon>
    </lineage>
</organism>
<evidence type="ECO:0000256" key="2">
    <source>
        <dbReference type="ARBA" id="ARBA00022643"/>
    </source>
</evidence>